<dbReference type="Pfam" id="PF13384">
    <property type="entry name" value="HTH_23"/>
    <property type="match status" value="1"/>
</dbReference>
<gene>
    <name evidence="2" type="ORF">PY649_26950</name>
</gene>
<dbReference type="Proteomes" id="UP001172645">
    <property type="component" value="Unassembled WGS sequence"/>
</dbReference>
<organism evidence="2 3">
    <name type="scientific">Rhizobium mayense</name>
    <dbReference type="NCBI Taxonomy" id="1312184"/>
    <lineage>
        <taxon>Bacteria</taxon>
        <taxon>Pseudomonadati</taxon>
        <taxon>Pseudomonadota</taxon>
        <taxon>Alphaproteobacteria</taxon>
        <taxon>Hyphomicrobiales</taxon>
        <taxon>Rhizobiaceae</taxon>
        <taxon>Rhizobium/Agrobacterium group</taxon>
        <taxon>Rhizobium</taxon>
    </lineage>
</organism>
<accession>A0ABT7K1P8</accession>
<evidence type="ECO:0000313" key="3">
    <source>
        <dbReference type="Proteomes" id="UP001172645"/>
    </source>
</evidence>
<dbReference type="InterPro" id="IPR036397">
    <property type="entry name" value="RNaseH_sf"/>
</dbReference>
<protein>
    <submittedName>
        <fullName evidence="2">IS630 family transposase</fullName>
    </submittedName>
</protein>
<sequence>MAQALSDDLRLRVLKASASGMSARQAAARFGVGISTAIRWIARAKDGEPTSRPQGWRRPSALDAHEAFVVELIEERKDITLDEMVGRLSIERQLRISRSALGAWLRGRGWTFKKKSAHALEQDRPDVLKRRRVWFDGQLDLDPDKLIFIDETGLSTKMARLRGRALRGDRCRAGVPHGHWKTTTFTGALRLTGMTAPFVYDGAMNGNVFLAYVEQVLLPTLQAGDVVVMDNLPAHKTSGVRDAIERVGAKLMFPPPYSPNFNPIENAFSKLKAMLRGRAERKIDALWDAVGALIPRFTPPECANYFRAAGYDPD</sequence>
<comment type="caution">
    <text evidence="2">The sequence shown here is derived from an EMBL/GenBank/DDBJ whole genome shotgun (WGS) entry which is preliminary data.</text>
</comment>
<name>A0ABT7K1P8_9HYPH</name>
<dbReference type="SUPFAM" id="SSF46689">
    <property type="entry name" value="Homeodomain-like"/>
    <property type="match status" value="1"/>
</dbReference>
<feature type="domain" description="Tc1-like transposase DDE" evidence="1">
    <location>
        <begin position="146"/>
        <end position="280"/>
    </location>
</feature>
<dbReference type="Gene3D" id="3.30.420.10">
    <property type="entry name" value="Ribonuclease H-like superfamily/Ribonuclease H"/>
    <property type="match status" value="1"/>
</dbReference>
<dbReference type="EMBL" id="JARFYM010000031">
    <property type="protein sequence ID" value="MDL2402537.1"/>
    <property type="molecule type" value="Genomic_DNA"/>
</dbReference>
<evidence type="ECO:0000259" key="1">
    <source>
        <dbReference type="Pfam" id="PF13358"/>
    </source>
</evidence>
<dbReference type="InterPro" id="IPR009057">
    <property type="entry name" value="Homeodomain-like_sf"/>
</dbReference>
<dbReference type="PANTHER" id="PTHR46564">
    <property type="entry name" value="TRANSPOSASE"/>
    <property type="match status" value="1"/>
</dbReference>
<dbReference type="RefSeq" id="WP_285871933.1">
    <property type="nucleotide sequence ID" value="NZ_JARFYM010000031.1"/>
</dbReference>
<dbReference type="PANTHER" id="PTHR46564:SF1">
    <property type="entry name" value="TRANSPOSASE"/>
    <property type="match status" value="1"/>
</dbReference>
<keyword evidence="3" id="KW-1185">Reference proteome</keyword>
<dbReference type="InterPro" id="IPR047655">
    <property type="entry name" value="Transpos_IS630-like"/>
</dbReference>
<evidence type="ECO:0000313" key="2">
    <source>
        <dbReference type="EMBL" id="MDL2402537.1"/>
    </source>
</evidence>
<dbReference type="NCBIfam" id="NF033545">
    <property type="entry name" value="transpos_IS630"/>
    <property type="match status" value="1"/>
</dbReference>
<dbReference type="Pfam" id="PF13358">
    <property type="entry name" value="DDE_3"/>
    <property type="match status" value="1"/>
</dbReference>
<dbReference type="InterPro" id="IPR038717">
    <property type="entry name" value="Tc1-like_DDE_dom"/>
</dbReference>
<proteinExistence type="predicted"/>
<reference evidence="2" key="1">
    <citation type="submission" date="2023-06" db="EMBL/GenBank/DDBJ databases">
        <title>Phylogenetic Diversity of Rhizobium strains.</title>
        <authorList>
            <person name="Moura F.T."/>
            <person name="Helene L.C.F."/>
            <person name="Hungria M."/>
        </authorList>
    </citation>
    <scope>NUCLEOTIDE SEQUENCE</scope>
    <source>
        <strain evidence="2">CCGE526</strain>
    </source>
</reference>